<dbReference type="InterPro" id="IPR036280">
    <property type="entry name" value="Multihaem_cyt_sf"/>
</dbReference>
<sequence>MLRLFLIALGLLVVGGVWFDWYSAAPEDALAKATYVGREACAKCHQQELTEWTGSHHDHAMELATDDSVLGDFNDAVFEKAGVTTRFFRDGKRFMVNTEGPDGKFQDFEIKYTFGYTPLQQYMVEFPDGRVQVLRVSWDLNKKQWFDVPPPDAVDERILPGDPLHWTGVGQNWNSTCAICHSTNLQKNYDLATDSYHTTFDEINVSCEECHGPGSLHVELAGANSLFWDRRHGYGLARLKSLDSTVQIETCAKCHSRRVDVHPDFRPGSPLLDAYEPALLNAGLYHADGQIQDEVYVYGSFAQSKMHTKGVRCTDCHNPHSLKTKFEGNPLCLQCHEPGKYDTPLHHHHPAGSDGAQCVECHMPATNYMVVDPRRDHSIRNPRPDFTVEFGIPNACNNCHDKPEEDAQWAADKVVEWYGPNRPGDPHWAPAFHAARLGEPGAEPLLIELIERAETPEIVRATAVEHLAAYASRRSREARDAALADRHALVRSAAVRVVDAESEEDLAQKLAPALGDPVIAVRTEAARRLAGRPSAHLRGEQVTAFDRALGEYRERQAMNLEAPSSHQNLAGLAAALGESSESIDQLRTAIRLAPYLSGPRDQLASMLQSTGASPEEVEALWREEAELRQRDVGMLPDSPELWFQLGRLRFLTGELDPAEKAFAEAARLRPDDSEYWMWLALLREKQYDATGSAERFDAAVRSLKEMERIDNADPRVKQILQRMLETKQAK</sequence>
<dbReference type="Pfam" id="PF13435">
    <property type="entry name" value="Cytochrome_C554"/>
    <property type="match status" value="2"/>
</dbReference>
<evidence type="ECO:0000256" key="1">
    <source>
        <dbReference type="ARBA" id="ARBA00022729"/>
    </source>
</evidence>
<keyword evidence="2" id="KW-0802">TPR repeat</keyword>
<dbReference type="OrthoDB" id="234670at2"/>
<dbReference type="Gene3D" id="1.25.40.10">
    <property type="entry name" value="Tetratricopeptide repeat domain"/>
    <property type="match status" value="1"/>
</dbReference>
<keyword evidence="1" id="KW-0732">Signal</keyword>
<feature type="repeat" description="TPR" evidence="2">
    <location>
        <begin position="639"/>
        <end position="672"/>
    </location>
</feature>
<feature type="domain" description="Cytochrome c-552/4" evidence="4">
    <location>
        <begin position="40"/>
        <end position="65"/>
    </location>
</feature>
<feature type="domain" description="Doubled CXXCH motif" evidence="3">
    <location>
        <begin position="312"/>
        <end position="338"/>
    </location>
</feature>
<dbReference type="InterPro" id="IPR023155">
    <property type="entry name" value="Cyt_c-552/4"/>
</dbReference>
<dbReference type="Pfam" id="PF09699">
    <property type="entry name" value="Paired_CXXCH_1"/>
    <property type="match status" value="1"/>
</dbReference>
<dbReference type="Gene3D" id="1.10.1130.10">
    <property type="entry name" value="Flavocytochrome C3, Chain A"/>
    <property type="match status" value="2"/>
</dbReference>
<organism evidence="5 6">
    <name type="scientific">Pirellulimonas nuda</name>
    <dbReference type="NCBI Taxonomy" id="2528009"/>
    <lineage>
        <taxon>Bacteria</taxon>
        <taxon>Pseudomonadati</taxon>
        <taxon>Planctomycetota</taxon>
        <taxon>Planctomycetia</taxon>
        <taxon>Pirellulales</taxon>
        <taxon>Lacipirellulaceae</taxon>
        <taxon>Pirellulimonas</taxon>
    </lineage>
</organism>
<reference evidence="5 6" key="1">
    <citation type="submission" date="2019-02" db="EMBL/GenBank/DDBJ databases">
        <title>Deep-cultivation of Planctomycetes and their phenomic and genomic characterization uncovers novel biology.</title>
        <authorList>
            <person name="Wiegand S."/>
            <person name="Jogler M."/>
            <person name="Boedeker C."/>
            <person name="Pinto D."/>
            <person name="Vollmers J."/>
            <person name="Rivas-Marin E."/>
            <person name="Kohn T."/>
            <person name="Peeters S.H."/>
            <person name="Heuer A."/>
            <person name="Rast P."/>
            <person name="Oberbeckmann S."/>
            <person name="Bunk B."/>
            <person name="Jeske O."/>
            <person name="Meyerdierks A."/>
            <person name="Storesund J.E."/>
            <person name="Kallscheuer N."/>
            <person name="Luecker S."/>
            <person name="Lage O.M."/>
            <person name="Pohl T."/>
            <person name="Merkel B.J."/>
            <person name="Hornburger P."/>
            <person name="Mueller R.-W."/>
            <person name="Bruemmer F."/>
            <person name="Labrenz M."/>
            <person name="Spormann A.M."/>
            <person name="Op den Camp H."/>
            <person name="Overmann J."/>
            <person name="Amann R."/>
            <person name="Jetten M.S.M."/>
            <person name="Mascher T."/>
            <person name="Medema M.H."/>
            <person name="Devos D.P."/>
            <person name="Kaster A.-K."/>
            <person name="Ovreas L."/>
            <person name="Rohde M."/>
            <person name="Galperin M.Y."/>
            <person name="Jogler C."/>
        </authorList>
    </citation>
    <scope>NUCLEOTIDE SEQUENCE [LARGE SCALE GENOMIC DNA]</scope>
    <source>
        <strain evidence="5 6">Pla175</strain>
    </source>
</reference>
<dbReference type="InterPro" id="IPR051829">
    <property type="entry name" value="Multiheme_Cytochr_ET"/>
</dbReference>
<dbReference type="Pfam" id="PF13428">
    <property type="entry name" value="TPR_14"/>
    <property type="match status" value="1"/>
</dbReference>
<keyword evidence="6" id="KW-1185">Reference proteome</keyword>
<dbReference type="SUPFAM" id="SSF48695">
    <property type="entry name" value="Multiheme cytochromes"/>
    <property type="match status" value="1"/>
</dbReference>
<accession>A0A518DIR4</accession>
<dbReference type="Proteomes" id="UP000317429">
    <property type="component" value="Chromosome"/>
</dbReference>
<proteinExistence type="predicted"/>
<dbReference type="SUPFAM" id="SSF48452">
    <property type="entry name" value="TPR-like"/>
    <property type="match status" value="1"/>
</dbReference>
<dbReference type="AlphaFoldDB" id="A0A518DIR4"/>
<name>A0A518DIR4_9BACT</name>
<dbReference type="KEGG" id="pnd:Pla175_47930"/>
<dbReference type="EMBL" id="CP036291">
    <property type="protein sequence ID" value="QDU91371.1"/>
    <property type="molecule type" value="Genomic_DNA"/>
</dbReference>
<dbReference type="PROSITE" id="PS50005">
    <property type="entry name" value="TPR"/>
    <property type="match status" value="1"/>
</dbReference>
<protein>
    <submittedName>
        <fullName evidence="5">Tetratricopeptide repeat protein</fullName>
    </submittedName>
</protein>
<dbReference type="PANTHER" id="PTHR35038:SF8">
    <property type="entry name" value="C-TYPE POLYHEME CYTOCHROME OMCC"/>
    <property type="match status" value="1"/>
</dbReference>
<evidence type="ECO:0000313" key="6">
    <source>
        <dbReference type="Proteomes" id="UP000317429"/>
    </source>
</evidence>
<dbReference type="SMART" id="SM00028">
    <property type="entry name" value="TPR"/>
    <property type="match status" value="2"/>
</dbReference>
<dbReference type="InterPro" id="IPR016024">
    <property type="entry name" value="ARM-type_fold"/>
</dbReference>
<dbReference type="InterPro" id="IPR011990">
    <property type="entry name" value="TPR-like_helical_dom_sf"/>
</dbReference>
<evidence type="ECO:0000313" key="5">
    <source>
        <dbReference type="EMBL" id="QDU91371.1"/>
    </source>
</evidence>
<evidence type="ECO:0000256" key="2">
    <source>
        <dbReference type="PROSITE-ProRule" id="PRU00339"/>
    </source>
</evidence>
<evidence type="ECO:0000259" key="4">
    <source>
        <dbReference type="Pfam" id="PF13435"/>
    </source>
</evidence>
<gene>
    <name evidence="5" type="ORF">Pla175_47930</name>
</gene>
<dbReference type="InterPro" id="IPR010177">
    <property type="entry name" value="Paired_CXXCH_1"/>
</dbReference>
<dbReference type="PANTHER" id="PTHR35038">
    <property type="entry name" value="DISSIMILATORY SULFITE REDUCTASE SIRA"/>
    <property type="match status" value="1"/>
</dbReference>
<dbReference type="SUPFAM" id="SSF48371">
    <property type="entry name" value="ARM repeat"/>
    <property type="match status" value="1"/>
</dbReference>
<evidence type="ECO:0000259" key="3">
    <source>
        <dbReference type="Pfam" id="PF09699"/>
    </source>
</evidence>
<feature type="domain" description="Cytochrome c-552/4" evidence="4">
    <location>
        <begin position="174"/>
        <end position="212"/>
    </location>
</feature>
<dbReference type="InterPro" id="IPR019734">
    <property type="entry name" value="TPR_rpt"/>
</dbReference>
<dbReference type="RefSeq" id="WP_145291412.1">
    <property type="nucleotide sequence ID" value="NZ_CP036291.1"/>
</dbReference>